<organism evidence="2 3">
    <name type="scientific">Chitinophaga flava</name>
    <dbReference type="NCBI Taxonomy" id="2259036"/>
    <lineage>
        <taxon>Bacteria</taxon>
        <taxon>Pseudomonadati</taxon>
        <taxon>Bacteroidota</taxon>
        <taxon>Chitinophagia</taxon>
        <taxon>Chitinophagales</taxon>
        <taxon>Chitinophagaceae</taxon>
        <taxon>Chitinophaga</taxon>
    </lineage>
</organism>
<proteinExistence type="predicted"/>
<keyword evidence="3" id="KW-1185">Reference proteome</keyword>
<dbReference type="InterPro" id="IPR007298">
    <property type="entry name" value="Cu-R_lipoprotein_NlpE"/>
</dbReference>
<evidence type="ECO:0000256" key="1">
    <source>
        <dbReference type="SAM" id="SignalP"/>
    </source>
</evidence>
<dbReference type="RefSeq" id="WP_113615991.1">
    <property type="nucleotide sequence ID" value="NZ_QFFJ01000001.1"/>
</dbReference>
<sequence>MRYFLIITGLVLFACRQPHHAAKTPGNTASTRLPPQSTWINYTGILPCADCNGILTTLSLEEQGPGGGQFFKLKEVYQGVKGKDQTFNSDGIYVIIPGPSDNPDAVIIQLNPDKDQNLQRFYKKVGESELQQLDKDKQPIQSTLNYSLKKTG</sequence>
<dbReference type="AlphaFoldDB" id="A0A365Y4F6"/>
<gene>
    <name evidence="2" type="ORF">DF182_12795</name>
</gene>
<evidence type="ECO:0000313" key="3">
    <source>
        <dbReference type="Proteomes" id="UP000253410"/>
    </source>
</evidence>
<protein>
    <recommendedName>
        <fullName evidence="4">Copper resistance protein NlpE</fullName>
    </recommendedName>
</protein>
<reference evidence="2 3" key="1">
    <citation type="submission" date="2018-05" db="EMBL/GenBank/DDBJ databases">
        <title>Chitinophaga sp. K3CV102501T nov., isolated from isolated from a monsoon evergreen broad-leaved forest soil.</title>
        <authorList>
            <person name="Lv Y."/>
        </authorList>
    </citation>
    <scope>NUCLEOTIDE SEQUENCE [LARGE SCALE GENOMIC DNA]</scope>
    <source>
        <strain evidence="2 3">GDMCC 1.1325</strain>
    </source>
</reference>
<comment type="caution">
    <text evidence="2">The sequence shown here is derived from an EMBL/GenBank/DDBJ whole genome shotgun (WGS) entry which is preliminary data.</text>
</comment>
<dbReference type="Pfam" id="PF04170">
    <property type="entry name" value="NlpE"/>
    <property type="match status" value="1"/>
</dbReference>
<keyword evidence="1" id="KW-0732">Signal</keyword>
<dbReference type="PROSITE" id="PS51257">
    <property type="entry name" value="PROKAR_LIPOPROTEIN"/>
    <property type="match status" value="1"/>
</dbReference>
<evidence type="ECO:0000313" key="2">
    <source>
        <dbReference type="EMBL" id="RBL93390.1"/>
    </source>
</evidence>
<dbReference type="OrthoDB" id="5348860at2"/>
<accession>A0A365Y4F6</accession>
<name>A0A365Y4F6_9BACT</name>
<dbReference type="Gene3D" id="2.40.128.640">
    <property type="match status" value="1"/>
</dbReference>
<feature type="chain" id="PRO_5016819371" description="Copper resistance protein NlpE" evidence="1">
    <location>
        <begin position="22"/>
        <end position="152"/>
    </location>
</feature>
<dbReference type="Proteomes" id="UP000253410">
    <property type="component" value="Unassembled WGS sequence"/>
</dbReference>
<dbReference type="EMBL" id="QFFJ01000001">
    <property type="protein sequence ID" value="RBL93390.1"/>
    <property type="molecule type" value="Genomic_DNA"/>
</dbReference>
<evidence type="ECO:0008006" key="4">
    <source>
        <dbReference type="Google" id="ProtNLM"/>
    </source>
</evidence>
<feature type="signal peptide" evidence="1">
    <location>
        <begin position="1"/>
        <end position="21"/>
    </location>
</feature>